<dbReference type="Proteomes" id="UP001062846">
    <property type="component" value="Chromosome 5"/>
</dbReference>
<name>A0ACC0NS35_RHOML</name>
<keyword evidence="2" id="KW-1185">Reference proteome</keyword>
<reference evidence="1" key="1">
    <citation type="submission" date="2022-02" db="EMBL/GenBank/DDBJ databases">
        <title>Plant Genome Project.</title>
        <authorList>
            <person name="Zhang R.-G."/>
        </authorList>
    </citation>
    <scope>NUCLEOTIDE SEQUENCE</scope>
    <source>
        <strain evidence="1">AT1</strain>
    </source>
</reference>
<sequence>MFLSMAAQTHYDSQETNLPNAPNCTINYPVPLSPPLPAISKQMELARAMSASSKSSLFSLSRTDVVFEDDWLIAVNKPRGVYCESVLSSIPSLLNDSNDSVELGEASS</sequence>
<evidence type="ECO:0000313" key="2">
    <source>
        <dbReference type="Proteomes" id="UP001062846"/>
    </source>
</evidence>
<accession>A0ACC0NS35</accession>
<comment type="caution">
    <text evidence="1">The sequence shown here is derived from an EMBL/GenBank/DDBJ whole genome shotgun (WGS) entry which is preliminary data.</text>
</comment>
<proteinExistence type="predicted"/>
<protein>
    <submittedName>
        <fullName evidence="1">Uncharacterized protein</fullName>
    </submittedName>
</protein>
<gene>
    <name evidence="1" type="ORF">RHMOL_Rhmol05G0182800</name>
</gene>
<organism evidence="1 2">
    <name type="scientific">Rhododendron molle</name>
    <name type="common">Chinese azalea</name>
    <name type="synonym">Azalea mollis</name>
    <dbReference type="NCBI Taxonomy" id="49168"/>
    <lineage>
        <taxon>Eukaryota</taxon>
        <taxon>Viridiplantae</taxon>
        <taxon>Streptophyta</taxon>
        <taxon>Embryophyta</taxon>
        <taxon>Tracheophyta</taxon>
        <taxon>Spermatophyta</taxon>
        <taxon>Magnoliopsida</taxon>
        <taxon>eudicotyledons</taxon>
        <taxon>Gunneridae</taxon>
        <taxon>Pentapetalae</taxon>
        <taxon>asterids</taxon>
        <taxon>Ericales</taxon>
        <taxon>Ericaceae</taxon>
        <taxon>Ericoideae</taxon>
        <taxon>Rhodoreae</taxon>
        <taxon>Rhododendron</taxon>
    </lineage>
</organism>
<evidence type="ECO:0000313" key="1">
    <source>
        <dbReference type="EMBL" id="KAI8555572.1"/>
    </source>
</evidence>
<dbReference type="EMBL" id="CM046392">
    <property type="protein sequence ID" value="KAI8555572.1"/>
    <property type="molecule type" value="Genomic_DNA"/>
</dbReference>